<keyword evidence="3 4" id="KW-0408">Iron</keyword>
<keyword evidence="8" id="KW-1185">Reference proteome</keyword>
<dbReference type="Proteomes" id="UP000267003">
    <property type="component" value="Unassembled WGS sequence"/>
</dbReference>
<evidence type="ECO:0000313" key="8">
    <source>
        <dbReference type="Proteomes" id="UP000267003"/>
    </source>
</evidence>
<dbReference type="InterPro" id="IPR036909">
    <property type="entry name" value="Cyt_c-like_dom_sf"/>
</dbReference>
<evidence type="ECO:0000259" key="6">
    <source>
        <dbReference type="PROSITE" id="PS51007"/>
    </source>
</evidence>
<dbReference type="Gene3D" id="1.10.760.10">
    <property type="entry name" value="Cytochrome c-like domain"/>
    <property type="match status" value="1"/>
</dbReference>
<accession>A0A3A8Q857</accession>
<evidence type="ECO:0000313" key="7">
    <source>
        <dbReference type="EMBL" id="RKH64883.1"/>
    </source>
</evidence>
<evidence type="ECO:0000256" key="5">
    <source>
        <dbReference type="SAM" id="MobiDB-lite"/>
    </source>
</evidence>
<organism evidence="7 8">
    <name type="scientific">Corallococcus aberystwythensis</name>
    <dbReference type="NCBI Taxonomy" id="2316722"/>
    <lineage>
        <taxon>Bacteria</taxon>
        <taxon>Pseudomonadati</taxon>
        <taxon>Myxococcota</taxon>
        <taxon>Myxococcia</taxon>
        <taxon>Myxococcales</taxon>
        <taxon>Cystobacterineae</taxon>
        <taxon>Myxococcaceae</taxon>
        <taxon>Corallococcus</taxon>
    </lineage>
</organism>
<keyword evidence="1 4" id="KW-0349">Heme</keyword>
<keyword evidence="2 4" id="KW-0479">Metal-binding</keyword>
<dbReference type="GO" id="GO:0009055">
    <property type="term" value="F:electron transfer activity"/>
    <property type="evidence" value="ECO:0007669"/>
    <property type="project" value="InterPro"/>
</dbReference>
<dbReference type="InterPro" id="IPR009056">
    <property type="entry name" value="Cyt_c-like_dom"/>
</dbReference>
<feature type="non-terminal residue" evidence="7">
    <location>
        <position position="1"/>
    </location>
</feature>
<dbReference type="PROSITE" id="PS51007">
    <property type="entry name" value="CYTC"/>
    <property type="match status" value="1"/>
</dbReference>
<name>A0A3A8Q857_9BACT</name>
<evidence type="ECO:0000256" key="4">
    <source>
        <dbReference type="PROSITE-ProRule" id="PRU00433"/>
    </source>
</evidence>
<evidence type="ECO:0000256" key="2">
    <source>
        <dbReference type="ARBA" id="ARBA00022723"/>
    </source>
</evidence>
<dbReference type="AlphaFoldDB" id="A0A3A8Q857"/>
<dbReference type="EMBL" id="RAWK01000099">
    <property type="protein sequence ID" value="RKH64883.1"/>
    <property type="molecule type" value="Genomic_DNA"/>
</dbReference>
<feature type="domain" description="Cytochrome c" evidence="6">
    <location>
        <begin position="23"/>
        <end position="150"/>
    </location>
</feature>
<dbReference type="GO" id="GO:0020037">
    <property type="term" value="F:heme binding"/>
    <property type="evidence" value="ECO:0007669"/>
    <property type="project" value="InterPro"/>
</dbReference>
<protein>
    <submittedName>
        <fullName evidence="7">MtsA protein</fullName>
    </submittedName>
</protein>
<sequence>PNPYRGAEGAPLETVTLPDGRTGHPAKGLALFEGKARCMACHPAPLFTLDQDPSTRGQYQDVGTPIALPLRLEQQHLVKGAAPPSLVGTWDVWPLLTSATAGYAVQEDRLVVGSRFPLRTLLETPGLEHGGAQELTAGERDDLLAYLLTL</sequence>
<evidence type="ECO:0000256" key="1">
    <source>
        <dbReference type="ARBA" id="ARBA00022617"/>
    </source>
</evidence>
<dbReference type="GO" id="GO:0046872">
    <property type="term" value="F:metal ion binding"/>
    <property type="evidence" value="ECO:0007669"/>
    <property type="project" value="UniProtKB-KW"/>
</dbReference>
<comment type="caution">
    <text evidence="7">The sequence shown here is derived from an EMBL/GenBank/DDBJ whole genome shotgun (WGS) entry which is preliminary data.</text>
</comment>
<evidence type="ECO:0000256" key="3">
    <source>
        <dbReference type="ARBA" id="ARBA00023004"/>
    </source>
</evidence>
<feature type="region of interest" description="Disordered" evidence="5">
    <location>
        <begin position="1"/>
        <end position="20"/>
    </location>
</feature>
<reference evidence="8" key="1">
    <citation type="submission" date="2018-09" db="EMBL/GenBank/DDBJ databases">
        <authorList>
            <person name="Livingstone P.G."/>
            <person name="Whitworth D.E."/>
        </authorList>
    </citation>
    <scope>NUCLEOTIDE SEQUENCE [LARGE SCALE GENOMIC DNA]</scope>
    <source>
        <strain evidence="8">AB050A</strain>
    </source>
</reference>
<proteinExistence type="predicted"/>
<gene>
    <name evidence="7" type="ORF">D7W81_17755</name>
</gene>
<dbReference type="SUPFAM" id="SSF46626">
    <property type="entry name" value="Cytochrome c"/>
    <property type="match status" value="1"/>
</dbReference>